<evidence type="ECO:0000313" key="2">
    <source>
        <dbReference type="Proteomes" id="UP000471082"/>
    </source>
</evidence>
<gene>
    <name evidence="1" type="ORF">G3W61_36285</name>
</gene>
<comment type="caution">
    <text evidence="1">The sequence shown here is derived from an EMBL/GenBank/DDBJ whole genome shotgun (WGS) entry which is preliminary data.</text>
</comment>
<feature type="non-terminal residue" evidence="1">
    <location>
        <position position="76"/>
    </location>
</feature>
<reference evidence="1 2" key="1">
    <citation type="submission" date="2019-11" db="EMBL/GenBank/DDBJ databases">
        <title>Genome-resolved metagenomics to study the prevalence of co-infection and intraspecific heterogeneity among plant pathogen metapopulations.</title>
        <authorList>
            <person name="Newberry E."/>
            <person name="Bhandari R."/>
            <person name="Kemble J."/>
            <person name="Sikora E."/>
            <person name="Potnis N."/>
        </authorList>
    </citation>
    <scope>NUCLEOTIDE SEQUENCE [LARGE SCALE GENOMIC DNA]</scope>
    <source>
        <strain evidence="1">Xp_Tom_Tuscaloosa_18b</strain>
    </source>
</reference>
<dbReference type="EMBL" id="JAAGYU010002901">
    <property type="protein sequence ID" value="NEL81731.1"/>
    <property type="molecule type" value="Genomic_DNA"/>
</dbReference>
<accession>A0A7X5N5A5</accession>
<proteinExistence type="predicted"/>
<feature type="non-terminal residue" evidence="1">
    <location>
        <position position="1"/>
    </location>
</feature>
<evidence type="ECO:0000313" key="1">
    <source>
        <dbReference type="EMBL" id="NEL81731.1"/>
    </source>
</evidence>
<protein>
    <submittedName>
        <fullName evidence="1">Uncharacterized protein</fullName>
    </submittedName>
</protein>
<organism evidence="1 2">
    <name type="scientific">Xanthomonas perforans</name>
    <dbReference type="NCBI Taxonomy" id="442694"/>
    <lineage>
        <taxon>Bacteria</taxon>
        <taxon>Pseudomonadati</taxon>
        <taxon>Pseudomonadota</taxon>
        <taxon>Gammaproteobacteria</taxon>
        <taxon>Lysobacterales</taxon>
        <taxon>Lysobacteraceae</taxon>
        <taxon>Xanthomonas</taxon>
    </lineage>
</organism>
<dbReference type="AlphaFoldDB" id="A0A7X5N5A5"/>
<sequence>GGAIASAADASLNRLSTDSLTVEDLQNKAEYKTSGVTVAGGTGSSMASVAIGAGLSMLGNASDSSISTTKSDIAAG</sequence>
<dbReference type="Proteomes" id="UP000471082">
    <property type="component" value="Unassembled WGS sequence"/>
</dbReference>
<name>A0A7X5N5A5_XANPE</name>